<organism evidence="3 4">
    <name type="scientific">Glycomyces albidus</name>
    <dbReference type="NCBI Taxonomy" id="2656774"/>
    <lineage>
        <taxon>Bacteria</taxon>
        <taxon>Bacillati</taxon>
        <taxon>Actinomycetota</taxon>
        <taxon>Actinomycetes</taxon>
        <taxon>Glycomycetales</taxon>
        <taxon>Glycomycetaceae</taxon>
        <taxon>Glycomyces</taxon>
    </lineage>
</organism>
<sequence length="254" mass="27818">MPSSQPCSAAPSEAVSDGIRHGTRLGELLTSASDHSSVVDSRRARLRALAERADAHGNRAKAARIRAENLGTLKRDRRTLTWRAAVRTTTFEAVHAVVDKAAVIAAEDLTKDFTGRERLGKNTNRRLARWTEGVTAEALEAVSGRRGSAVRLVNAAYTSQVIPGSDAIGVSKGDRLHCTECGAVWKADHAGAVNVLRRLGDADIALWTPHRRVKRILQERTDRRRSRLPDQDSSTARMCRCGERTIQPPDIGQY</sequence>
<keyword evidence="4" id="KW-1185">Reference proteome</keyword>
<proteinExistence type="predicted"/>
<evidence type="ECO:0000259" key="2">
    <source>
        <dbReference type="Pfam" id="PF07282"/>
    </source>
</evidence>
<name>A0A6L5GFG5_9ACTN</name>
<accession>A0A6L5GFG5</accession>
<comment type="caution">
    <text evidence="3">The sequence shown here is derived from an EMBL/GenBank/DDBJ whole genome shotgun (WGS) entry which is preliminary data.</text>
</comment>
<dbReference type="EMBL" id="WIAO01000043">
    <property type="protein sequence ID" value="MQM28407.1"/>
    <property type="molecule type" value="Genomic_DNA"/>
</dbReference>
<evidence type="ECO:0000256" key="1">
    <source>
        <dbReference type="ARBA" id="ARBA00023125"/>
    </source>
</evidence>
<keyword evidence="1" id="KW-0238">DNA-binding</keyword>
<evidence type="ECO:0000313" key="4">
    <source>
        <dbReference type="Proteomes" id="UP000477750"/>
    </source>
</evidence>
<protein>
    <submittedName>
        <fullName evidence="3">Transposase</fullName>
    </submittedName>
</protein>
<dbReference type="GO" id="GO:0003677">
    <property type="term" value="F:DNA binding"/>
    <property type="evidence" value="ECO:0007669"/>
    <property type="project" value="UniProtKB-KW"/>
</dbReference>
<dbReference type="Pfam" id="PF07282">
    <property type="entry name" value="Cas12f1-like_TNB"/>
    <property type="match status" value="1"/>
</dbReference>
<evidence type="ECO:0000313" key="3">
    <source>
        <dbReference type="EMBL" id="MQM28407.1"/>
    </source>
</evidence>
<gene>
    <name evidence="3" type="ORF">GFD30_23015</name>
</gene>
<dbReference type="AlphaFoldDB" id="A0A6L5GFG5"/>
<reference evidence="3 4" key="1">
    <citation type="submission" date="2019-10" db="EMBL/GenBank/DDBJ databases">
        <title>Glycomyces albidus sp. nov., a novel actinomycete isolated from rhizosphere soil of wheat (Triticum aestivum L.).</title>
        <authorList>
            <person name="Qian L."/>
        </authorList>
    </citation>
    <scope>NUCLEOTIDE SEQUENCE [LARGE SCALE GENOMIC DNA]</scope>
    <source>
        <strain evidence="3 4">NEAU-7082</strain>
    </source>
</reference>
<dbReference type="InterPro" id="IPR010095">
    <property type="entry name" value="Cas12f1-like_TNB"/>
</dbReference>
<dbReference type="Proteomes" id="UP000477750">
    <property type="component" value="Unassembled WGS sequence"/>
</dbReference>
<feature type="domain" description="Cas12f1-like TNB" evidence="2">
    <location>
        <begin position="138"/>
        <end position="195"/>
    </location>
</feature>